<dbReference type="InterPro" id="IPR000515">
    <property type="entry name" value="MetI-like"/>
</dbReference>
<feature type="transmembrane region" description="Helical" evidence="7">
    <location>
        <begin position="148"/>
        <end position="174"/>
    </location>
</feature>
<keyword evidence="6 7" id="KW-0472">Membrane</keyword>
<dbReference type="GO" id="GO:0055085">
    <property type="term" value="P:transmembrane transport"/>
    <property type="evidence" value="ECO:0007669"/>
    <property type="project" value="InterPro"/>
</dbReference>
<dbReference type="InterPro" id="IPR035906">
    <property type="entry name" value="MetI-like_sf"/>
</dbReference>
<dbReference type="AlphaFoldDB" id="I2F838"/>
<dbReference type="EMBL" id="CP003532">
    <property type="protein sequence ID" value="AFK08091.1"/>
    <property type="molecule type" value="Genomic_DNA"/>
</dbReference>
<sequence precursor="true">MAFLGPYAVIFTIFIIVPIIIAVLLSFTNFNTIQFPDFVGLKNYISLFTYDDVFMQYVLPNTIKFALIVGPLGYALSFFLAWMLAQIPRVPRTILALIIYSPSMTVGVAMQVIWLTIFSGDKSGYLNSLLMNLGLINQPVQWLQSPQYLMITMIIVTLWSSMGVGFLAMLAGVLNTDPELYEAGYVDGISKRWQEIFYITVPLMKPQMLFGAVMSVVSTFQAGYIGVLLSGSNPTPQYAGQLIVNHIEDYGFLRYEMGYAATISVVLLLMIWISSKFVWSIFGERE</sequence>
<protein>
    <submittedName>
        <fullName evidence="9">Permease component of ABC-type sugar transporter</fullName>
    </submittedName>
</protein>
<evidence type="ECO:0000256" key="3">
    <source>
        <dbReference type="ARBA" id="ARBA00022475"/>
    </source>
</evidence>
<dbReference type="eggNOG" id="COG1175">
    <property type="taxonomic scope" value="Bacteria"/>
</dbReference>
<feature type="transmembrane region" description="Helical" evidence="7">
    <location>
        <begin position="65"/>
        <end position="85"/>
    </location>
</feature>
<dbReference type="Gene3D" id="1.10.3720.10">
    <property type="entry name" value="MetI-like"/>
    <property type="match status" value="1"/>
</dbReference>
<keyword evidence="3" id="KW-1003">Cell membrane</keyword>
<dbReference type="CDD" id="cd06261">
    <property type="entry name" value="TM_PBP2"/>
    <property type="match status" value="1"/>
</dbReference>
<dbReference type="Proteomes" id="UP000002881">
    <property type="component" value="Chromosome"/>
</dbReference>
<feature type="transmembrane region" description="Helical" evidence="7">
    <location>
        <begin position="259"/>
        <end position="282"/>
    </location>
</feature>
<keyword evidence="5 7" id="KW-1133">Transmembrane helix</keyword>
<feature type="transmembrane region" description="Helical" evidence="7">
    <location>
        <begin position="7"/>
        <end position="27"/>
    </location>
</feature>
<keyword evidence="4 7" id="KW-0812">Transmembrane</keyword>
<evidence type="ECO:0000256" key="1">
    <source>
        <dbReference type="ARBA" id="ARBA00004651"/>
    </source>
</evidence>
<dbReference type="GO" id="GO:0005886">
    <property type="term" value="C:plasma membrane"/>
    <property type="evidence" value="ECO:0007669"/>
    <property type="project" value="UniProtKB-SubCell"/>
</dbReference>
<organism evidence="9 10">
    <name type="scientific">Mesotoga prima MesG1.Ag.4.2</name>
    <dbReference type="NCBI Taxonomy" id="660470"/>
    <lineage>
        <taxon>Bacteria</taxon>
        <taxon>Thermotogati</taxon>
        <taxon>Thermotogota</taxon>
        <taxon>Thermotogae</taxon>
        <taxon>Kosmotogales</taxon>
        <taxon>Kosmotogaceae</taxon>
        <taxon>Mesotoga</taxon>
    </lineage>
</organism>
<evidence type="ECO:0000256" key="5">
    <source>
        <dbReference type="ARBA" id="ARBA00022989"/>
    </source>
</evidence>
<dbReference type="KEGG" id="mpg:Theba_2480"/>
<accession>I2F838</accession>
<evidence type="ECO:0000256" key="7">
    <source>
        <dbReference type="RuleBase" id="RU363032"/>
    </source>
</evidence>
<dbReference type="PROSITE" id="PS50928">
    <property type="entry name" value="ABC_TM1"/>
    <property type="match status" value="1"/>
</dbReference>
<keyword evidence="9" id="KW-0762">Sugar transport</keyword>
<feature type="transmembrane region" description="Helical" evidence="7">
    <location>
        <begin position="208"/>
        <end position="229"/>
    </location>
</feature>
<evidence type="ECO:0000256" key="2">
    <source>
        <dbReference type="ARBA" id="ARBA00022448"/>
    </source>
</evidence>
<dbReference type="HOGENOM" id="CLU_016047_0_2_0"/>
<evidence type="ECO:0000256" key="6">
    <source>
        <dbReference type="ARBA" id="ARBA00023136"/>
    </source>
</evidence>
<dbReference type="PANTHER" id="PTHR43005">
    <property type="entry name" value="BLR7065 PROTEIN"/>
    <property type="match status" value="1"/>
</dbReference>
<evidence type="ECO:0000313" key="10">
    <source>
        <dbReference type="Proteomes" id="UP000002881"/>
    </source>
</evidence>
<comment type="similarity">
    <text evidence="7">Belongs to the binding-protein-dependent transport system permease family.</text>
</comment>
<feature type="transmembrane region" description="Helical" evidence="7">
    <location>
        <begin position="97"/>
        <end position="117"/>
    </location>
</feature>
<name>I2F838_9BACT</name>
<proteinExistence type="inferred from homology"/>
<evidence type="ECO:0000256" key="4">
    <source>
        <dbReference type="ARBA" id="ARBA00022692"/>
    </source>
</evidence>
<dbReference type="PANTHER" id="PTHR43005:SF1">
    <property type="entry name" value="SPERMIDINE_PUTRESCINE TRANSPORT SYSTEM PERMEASE PROTEIN"/>
    <property type="match status" value="1"/>
</dbReference>
<keyword evidence="10" id="KW-1185">Reference proteome</keyword>
<reference evidence="9 10" key="1">
    <citation type="journal article" date="2012" name="Genome Biol. Evol.">
        <title>Genome Sequence of the Mesophilic Thermotogales Bacterium Mesotoga prima MesG1.Ag.4.2 Reveals the Largest Thermotogales Genome To Date.</title>
        <authorList>
            <person name="Zhaxybayeva O."/>
            <person name="Swithers K.S."/>
            <person name="Foght J."/>
            <person name="Green A.G."/>
            <person name="Bruce D."/>
            <person name="Detter C."/>
            <person name="Han S."/>
            <person name="Teshima H."/>
            <person name="Han J."/>
            <person name="Woyke T."/>
            <person name="Pitluck S."/>
            <person name="Nolan M."/>
            <person name="Ivanova N."/>
            <person name="Pati A."/>
            <person name="Land M.L."/>
            <person name="Dlutek M."/>
            <person name="Doolittle W.F."/>
            <person name="Noll K.M."/>
            <person name="Nesbo C.L."/>
        </authorList>
    </citation>
    <scope>NUCLEOTIDE SEQUENCE [LARGE SCALE GENOMIC DNA]</scope>
    <source>
        <strain evidence="10">mesG1.Ag.4.2</strain>
    </source>
</reference>
<dbReference type="SUPFAM" id="SSF161098">
    <property type="entry name" value="MetI-like"/>
    <property type="match status" value="1"/>
</dbReference>
<feature type="domain" description="ABC transmembrane type-1" evidence="8">
    <location>
        <begin position="59"/>
        <end position="278"/>
    </location>
</feature>
<comment type="subcellular location">
    <subcellularLocation>
        <location evidence="1 7">Cell membrane</location>
        <topology evidence="1 7">Multi-pass membrane protein</topology>
    </subcellularLocation>
</comment>
<evidence type="ECO:0000313" key="9">
    <source>
        <dbReference type="EMBL" id="AFK08091.1"/>
    </source>
</evidence>
<dbReference type="Pfam" id="PF00528">
    <property type="entry name" value="BPD_transp_1"/>
    <property type="match status" value="1"/>
</dbReference>
<gene>
    <name evidence="9" type="ORF">Theba_2480</name>
</gene>
<keyword evidence="2 7" id="KW-0813">Transport</keyword>
<evidence type="ECO:0000259" key="8">
    <source>
        <dbReference type="PROSITE" id="PS50928"/>
    </source>
</evidence>
<dbReference type="STRING" id="660470.Theba_2480"/>